<sequence>TGPRTCVGIKMAILEFKCILAVIIRNLEFKLVEGFTFEVKYLFVAKPLPGIDLLVSRVDC</sequence>
<feature type="non-terminal residue" evidence="1">
    <location>
        <position position="1"/>
    </location>
</feature>
<comment type="caution">
    <text evidence="1">The sequence shown here is derived from an EMBL/GenBank/DDBJ whole genome shotgun (WGS) entry which is preliminary data.</text>
</comment>
<evidence type="ECO:0000313" key="2">
    <source>
        <dbReference type="Proteomes" id="UP000789759"/>
    </source>
</evidence>
<dbReference type="SUPFAM" id="SSF48264">
    <property type="entry name" value="Cytochrome P450"/>
    <property type="match status" value="1"/>
</dbReference>
<accession>A0A9N9K0Y4</accession>
<keyword evidence="2" id="KW-1185">Reference proteome</keyword>
<gene>
    <name evidence="1" type="ORF">CPELLU_LOCUS18069</name>
</gene>
<evidence type="ECO:0000313" key="1">
    <source>
        <dbReference type="EMBL" id="CAG8805144.1"/>
    </source>
</evidence>
<dbReference type="OrthoDB" id="1055148at2759"/>
<dbReference type="Pfam" id="PF00067">
    <property type="entry name" value="p450"/>
    <property type="match status" value="1"/>
</dbReference>
<dbReference type="Gene3D" id="1.10.630.10">
    <property type="entry name" value="Cytochrome P450"/>
    <property type="match status" value="1"/>
</dbReference>
<dbReference type="InterPro" id="IPR036396">
    <property type="entry name" value="Cyt_P450_sf"/>
</dbReference>
<proteinExistence type="predicted"/>
<dbReference type="AlphaFoldDB" id="A0A9N9K0Y4"/>
<dbReference type="Proteomes" id="UP000789759">
    <property type="component" value="Unassembled WGS sequence"/>
</dbReference>
<dbReference type="GO" id="GO:0004497">
    <property type="term" value="F:monooxygenase activity"/>
    <property type="evidence" value="ECO:0007669"/>
    <property type="project" value="InterPro"/>
</dbReference>
<dbReference type="EMBL" id="CAJVQA010033965">
    <property type="protein sequence ID" value="CAG8805144.1"/>
    <property type="molecule type" value="Genomic_DNA"/>
</dbReference>
<dbReference type="GO" id="GO:0005506">
    <property type="term" value="F:iron ion binding"/>
    <property type="evidence" value="ECO:0007669"/>
    <property type="project" value="InterPro"/>
</dbReference>
<organism evidence="1 2">
    <name type="scientific">Cetraspora pellucida</name>
    <dbReference type="NCBI Taxonomy" id="1433469"/>
    <lineage>
        <taxon>Eukaryota</taxon>
        <taxon>Fungi</taxon>
        <taxon>Fungi incertae sedis</taxon>
        <taxon>Mucoromycota</taxon>
        <taxon>Glomeromycotina</taxon>
        <taxon>Glomeromycetes</taxon>
        <taxon>Diversisporales</taxon>
        <taxon>Gigasporaceae</taxon>
        <taxon>Cetraspora</taxon>
    </lineage>
</organism>
<dbReference type="InterPro" id="IPR001128">
    <property type="entry name" value="Cyt_P450"/>
</dbReference>
<reference evidence="1" key="1">
    <citation type="submission" date="2021-06" db="EMBL/GenBank/DDBJ databases">
        <authorList>
            <person name="Kallberg Y."/>
            <person name="Tangrot J."/>
            <person name="Rosling A."/>
        </authorList>
    </citation>
    <scope>NUCLEOTIDE SEQUENCE</scope>
    <source>
        <strain evidence="1">FL966</strain>
    </source>
</reference>
<protein>
    <submittedName>
        <fullName evidence="1">7120_t:CDS:1</fullName>
    </submittedName>
</protein>
<dbReference type="GO" id="GO:0020037">
    <property type="term" value="F:heme binding"/>
    <property type="evidence" value="ECO:0007669"/>
    <property type="project" value="InterPro"/>
</dbReference>
<name>A0A9N9K0Y4_9GLOM</name>
<dbReference type="GO" id="GO:0016705">
    <property type="term" value="F:oxidoreductase activity, acting on paired donors, with incorporation or reduction of molecular oxygen"/>
    <property type="evidence" value="ECO:0007669"/>
    <property type="project" value="InterPro"/>
</dbReference>